<dbReference type="PANTHER" id="PTHR24198:SF165">
    <property type="entry name" value="ANKYRIN REPEAT-CONTAINING PROTEIN-RELATED"/>
    <property type="match status" value="1"/>
</dbReference>
<accession>A0A914VEM2</accession>
<dbReference type="Pfam" id="PF12796">
    <property type="entry name" value="Ank_2"/>
    <property type="match status" value="1"/>
</dbReference>
<dbReference type="SMART" id="SM00248">
    <property type="entry name" value="ANK"/>
    <property type="match status" value="4"/>
</dbReference>
<protein>
    <submittedName>
        <fullName evidence="4">Uncharacterized protein</fullName>
    </submittedName>
</protein>
<evidence type="ECO:0000313" key="3">
    <source>
        <dbReference type="Proteomes" id="UP000887566"/>
    </source>
</evidence>
<dbReference type="AlphaFoldDB" id="A0A914VEM2"/>
<dbReference type="WBParaSite" id="PSAMB.scaffold1902size26827.g15457.t1">
    <property type="protein sequence ID" value="PSAMB.scaffold1902size26827.g15457.t1"/>
    <property type="gene ID" value="PSAMB.scaffold1902size26827.g15457"/>
</dbReference>
<reference evidence="4" key="1">
    <citation type="submission" date="2022-11" db="UniProtKB">
        <authorList>
            <consortium name="WormBaseParasite"/>
        </authorList>
    </citation>
    <scope>IDENTIFICATION</scope>
</reference>
<keyword evidence="3" id="KW-1185">Reference proteome</keyword>
<proteinExistence type="predicted"/>
<sequence length="375" mass="42269">MSTNERVSGDEELMLRLEAAHYQCMQKYLLTSGMGDWTKSDEKILGALLRLKMADTGQPLLMAAVERIKDARLQARYVEMFAHENVDVNARDDRDRTPLMICLERGFDKSAKHLIQSDGVDHFLCDDDGNIALHYAAKLGHTAVLQAYLKVLRGQLTRRLNEPGLKYLVHHDIFNIRNNMDETILDSAVRAGHEETAQLIAKEKTIHSILVNKKLGSNSKALKRNVSFESVYHCPDEQESDGGLMETGGPHLSSSLGRDSPLTLRKLWRRWRSPPPSPRPRIVSAVSRTEFFKNKMKLLSNRTTACEQPIAPSTPESEQWFPALAMRRRSVSDTGARPTIRASSADVARNRILRDPNGLLKRNTCLPPLTLPTKK</sequence>
<name>A0A914VEM2_9BILA</name>
<organism evidence="3 4">
    <name type="scientific">Plectus sambesii</name>
    <dbReference type="NCBI Taxonomy" id="2011161"/>
    <lineage>
        <taxon>Eukaryota</taxon>
        <taxon>Metazoa</taxon>
        <taxon>Ecdysozoa</taxon>
        <taxon>Nematoda</taxon>
        <taxon>Chromadorea</taxon>
        <taxon>Plectida</taxon>
        <taxon>Plectina</taxon>
        <taxon>Plectoidea</taxon>
        <taxon>Plectidae</taxon>
        <taxon>Plectus</taxon>
    </lineage>
</organism>
<evidence type="ECO:0000256" key="1">
    <source>
        <dbReference type="ARBA" id="ARBA00022737"/>
    </source>
</evidence>
<dbReference type="SUPFAM" id="SSF48403">
    <property type="entry name" value="Ankyrin repeat"/>
    <property type="match status" value="1"/>
</dbReference>
<dbReference type="PANTHER" id="PTHR24198">
    <property type="entry name" value="ANKYRIN REPEAT AND PROTEIN KINASE DOMAIN-CONTAINING PROTEIN"/>
    <property type="match status" value="1"/>
</dbReference>
<dbReference type="InterPro" id="IPR036770">
    <property type="entry name" value="Ankyrin_rpt-contain_sf"/>
</dbReference>
<dbReference type="InterPro" id="IPR002110">
    <property type="entry name" value="Ankyrin_rpt"/>
</dbReference>
<evidence type="ECO:0000256" key="2">
    <source>
        <dbReference type="ARBA" id="ARBA00023043"/>
    </source>
</evidence>
<evidence type="ECO:0000313" key="4">
    <source>
        <dbReference type="WBParaSite" id="PSAMB.scaffold1902size26827.g15457.t1"/>
    </source>
</evidence>
<dbReference type="Proteomes" id="UP000887566">
    <property type="component" value="Unplaced"/>
</dbReference>
<keyword evidence="1" id="KW-0677">Repeat</keyword>
<dbReference type="Gene3D" id="1.25.40.20">
    <property type="entry name" value="Ankyrin repeat-containing domain"/>
    <property type="match status" value="1"/>
</dbReference>
<keyword evidence="2" id="KW-0040">ANK repeat</keyword>